<sequence length="89" mass="9347">MLPPRTGTPDAPDCFFVPPPPPRHIACVRVNEVFIGAAPAFVCVVCLLPFLRPGRGTERWQKAVRAGVIGDDGGASTPQAATSGAHQDI</sequence>
<gene>
    <name evidence="1" type="ORF">I4F81_005457</name>
</gene>
<evidence type="ECO:0000313" key="1">
    <source>
        <dbReference type="EMBL" id="KAK1862890.1"/>
    </source>
</evidence>
<name>A0ACC3BY74_PYRYE</name>
<organism evidence="1 2">
    <name type="scientific">Pyropia yezoensis</name>
    <name type="common">Susabi-nori</name>
    <name type="synonym">Porphyra yezoensis</name>
    <dbReference type="NCBI Taxonomy" id="2788"/>
    <lineage>
        <taxon>Eukaryota</taxon>
        <taxon>Rhodophyta</taxon>
        <taxon>Bangiophyceae</taxon>
        <taxon>Bangiales</taxon>
        <taxon>Bangiaceae</taxon>
        <taxon>Pyropia</taxon>
    </lineage>
</organism>
<comment type="caution">
    <text evidence="1">The sequence shown here is derived from an EMBL/GenBank/DDBJ whole genome shotgun (WGS) entry which is preliminary data.</text>
</comment>
<evidence type="ECO:0000313" key="2">
    <source>
        <dbReference type="Proteomes" id="UP000798662"/>
    </source>
</evidence>
<dbReference type="EMBL" id="CM020619">
    <property type="protein sequence ID" value="KAK1862890.1"/>
    <property type="molecule type" value="Genomic_DNA"/>
</dbReference>
<accession>A0ACC3BY74</accession>
<reference evidence="1" key="1">
    <citation type="submission" date="2019-11" db="EMBL/GenBank/DDBJ databases">
        <title>Nori genome reveals adaptations in red seaweeds to the harsh intertidal environment.</title>
        <authorList>
            <person name="Wang D."/>
            <person name="Mao Y."/>
        </authorList>
    </citation>
    <scope>NUCLEOTIDE SEQUENCE</scope>
    <source>
        <tissue evidence="1">Gametophyte</tissue>
    </source>
</reference>
<protein>
    <submittedName>
        <fullName evidence="1">Uncharacterized protein</fullName>
    </submittedName>
</protein>
<proteinExistence type="predicted"/>
<keyword evidence="2" id="KW-1185">Reference proteome</keyword>
<dbReference type="Proteomes" id="UP000798662">
    <property type="component" value="Chromosome 2"/>
</dbReference>